<proteinExistence type="predicted"/>
<organism evidence="3 4">
    <name type="scientific">Rotaria magnacalcarata</name>
    <dbReference type="NCBI Taxonomy" id="392030"/>
    <lineage>
        <taxon>Eukaryota</taxon>
        <taxon>Metazoa</taxon>
        <taxon>Spiralia</taxon>
        <taxon>Gnathifera</taxon>
        <taxon>Rotifera</taxon>
        <taxon>Eurotatoria</taxon>
        <taxon>Bdelloidea</taxon>
        <taxon>Philodinida</taxon>
        <taxon>Philodinidae</taxon>
        <taxon>Rotaria</taxon>
    </lineage>
</organism>
<dbReference type="Pfam" id="PF16704">
    <property type="entry name" value="Rab_bind"/>
    <property type="match status" value="1"/>
</dbReference>
<accession>A0A8S2ZUS9</accession>
<dbReference type="Proteomes" id="UP000681967">
    <property type="component" value="Unassembled WGS sequence"/>
</dbReference>
<evidence type="ECO:0000313" key="3">
    <source>
        <dbReference type="EMBL" id="CAF4663558.1"/>
    </source>
</evidence>
<gene>
    <name evidence="3" type="ORF">BYL167_LOCUS42686</name>
</gene>
<name>A0A8S2ZUS9_9BILA</name>
<evidence type="ECO:0000259" key="2">
    <source>
        <dbReference type="PROSITE" id="PS50913"/>
    </source>
</evidence>
<dbReference type="PROSITE" id="PS50913">
    <property type="entry name" value="GRIP"/>
    <property type="match status" value="1"/>
</dbReference>
<dbReference type="Pfam" id="PF01465">
    <property type="entry name" value="GRIP"/>
    <property type="match status" value="1"/>
</dbReference>
<dbReference type="SMART" id="SM00755">
    <property type="entry name" value="Grip"/>
    <property type="match status" value="1"/>
</dbReference>
<dbReference type="Gene3D" id="1.10.220.60">
    <property type="entry name" value="GRIP domain"/>
    <property type="match status" value="1"/>
</dbReference>
<feature type="coiled-coil region" evidence="1">
    <location>
        <begin position="129"/>
        <end position="163"/>
    </location>
</feature>
<dbReference type="AlphaFoldDB" id="A0A8S2ZUS9"/>
<feature type="coiled-coil region" evidence="1">
    <location>
        <begin position="279"/>
        <end position="313"/>
    </location>
</feature>
<sequence>IRAQSVLKQHQMNQRERLPSVVDKQVELEEIIEKLNTTVREANDRILVLICENDMLQKEQERLLEFQAKLINEPKKREQDLRKQHKLEIDNIENEYLQRINDTDDKLKSAILLNETLSTVYKEQIVSMESDYERSISTLKNELETTRQELEQLKIRIDLLRQTNIDNEKLTSNTESSQIGINNHSNRDDTLACSTCERQQGEEFDSASVEHQLSHIPMKTLDNASIDTSSTVENNTTTLSSTNDKSLDISFEKIEFERQRLEEELHTTKIHLLDTAELLNESELNNARLDQQVTLLKDEIRRIERNMDRAESISSLEYLKNIIVKFLVLKSTDERLQLIPVLVTMLKLSPDEQAQLVRVANLSTTFDENLRSNESQTAQMTNNDINSPSWGSYLNIW</sequence>
<feature type="non-terminal residue" evidence="3">
    <location>
        <position position="1"/>
    </location>
</feature>
<dbReference type="InterPro" id="IPR032023">
    <property type="entry name" value="GCC2_Rab_bind"/>
</dbReference>
<feature type="coiled-coil region" evidence="1">
    <location>
        <begin position="25"/>
        <end position="95"/>
    </location>
</feature>
<reference evidence="3" key="1">
    <citation type="submission" date="2021-02" db="EMBL/GenBank/DDBJ databases">
        <authorList>
            <person name="Nowell W R."/>
        </authorList>
    </citation>
    <scope>NUCLEOTIDE SEQUENCE</scope>
</reference>
<feature type="domain" description="GRIP" evidence="2">
    <location>
        <begin position="309"/>
        <end position="359"/>
    </location>
</feature>
<keyword evidence="1" id="KW-0175">Coiled coil</keyword>
<protein>
    <recommendedName>
        <fullName evidence="2">GRIP domain-containing protein</fullName>
    </recommendedName>
</protein>
<evidence type="ECO:0000256" key="1">
    <source>
        <dbReference type="SAM" id="Coils"/>
    </source>
</evidence>
<dbReference type="InterPro" id="IPR000237">
    <property type="entry name" value="GRIP_dom"/>
</dbReference>
<evidence type="ECO:0000313" key="4">
    <source>
        <dbReference type="Proteomes" id="UP000681967"/>
    </source>
</evidence>
<dbReference type="EMBL" id="CAJOBH010111475">
    <property type="protein sequence ID" value="CAF4663558.1"/>
    <property type="molecule type" value="Genomic_DNA"/>
</dbReference>
<comment type="caution">
    <text evidence="3">The sequence shown here is derived from an EMBL/GenBank/DDBJ whole genome shotgun (WGS) entry which is preliminary data.</text>
</comment>